<sequence length="263" mass="31339">MTRHLIDENKKFIENAWDDASLTPERLLVALNKIEEDEKSIKEKTLVEPTQKEWDHFYKNHNDRFFKDRNWILKEFTEVNKNKKILEVGCGTGNTLSTLDFERNKIYGCDFSSIAIEIAKDRFPKGTFFIYDITSDNDFPYSGFDIVFLIYTLSAIPPHLHIKVVNKLTSILNPGGIICFKDYGRLDMVQLRYKSEQIIDQNLYRRKDGTITYFFTTEALENLFKEYEIRNLFEDKRLIINRKKKLEMYRIWIQGEFKKKLNI</sequence>
<organism evidence="5 6">
    <name type="scientific">Astathelohania contejeani</name>
    <dbReference type="NCBI Taxonomy" id="164912"/>
    <lineage>
        <taxon>Eukaryota</taxon>
        <taxon>Fungi</taxon>
        <taxon>Fungi incertae sedis</taxon>
        <taxon>Microsporidia</taxon>
        <taxon>Astathelohaniidae</taxon>
        <taxon>Astathelohania</taxon>
    </lineage>
</organism>
<dbReference type="SUPFAM" id="SSF53335">
    <property type="entry name" value="S-adenosyl-L-methionine-dependent methyltransferases"/>
    <property type="match status" value="1"/>
</dbReference>
<comment type="function">
    <text evidence="4">S-adenosyl-L-methionine-dependent methyltransferase.</text>
</comment>
<comment type="caution">
    <text evidence="5">The sequence shown here is derived from an EMBL/GenBank/DDBJ whole genome shotgun (WGS) entry which is preliminary data.</text>
</comment>
<evidence type="ECO:0000313" key="6">
    <source>
        <dbReference type="Proteomes" id="UP001516464"/>
    </source>
</evidence>
<evidence type="ECO:0000256" key="1">
    <source>
        <dbReference type="ARBA" id="ARBA00009725"/>
    </source>
</evidence>
<evidence type="ECO:0000256" key="2">
    <source>
        <dbReference type="ARBA" id="ARBA00022603"/>
    </source>
</evidence>
<dbReference type="PANTHER" id="PTHR22809">
    <property type="entry name" value="METHYLTRANSFERASE-RELATED"/>
    <property type="match status" value="1"/>
</dbReference>
<dbReference type="EMBL" id="SBIQ01000021">
    <property type="protein sequence ID" value="KAF7684252.1"/>
    <property type="molecule type" value="Genomic_DNA"/>
</dbReference>
<keyword evidence="6" id="KW-1185">Reference proteome</keyword>
<dbReference type="Pfam" id="PF13489">
    <property type="entry name" value="Methyltransf_23"/>
    <property type="match status" value="1"/>
</dbReference>
<dbReference type="InterPro" id="IPR026113">
    <property type="entry name" value="METTL2/6/8-like"/>
</dbReference>
<dbReference type="EC" id="2.1.1.-" evidence="4"/>
<dbReference type="Gene3D" id="3.40.50.150">
    <property type="entry name" value="Vaccinia Virus protein VP39"/>
    <property type="match status" value="1"/>
</dbReference>
<protein>
    <recommendedName>
        <fullName evidence="4">tRNA N(3)-methylcytidine methyltransferase</fullName>
        <ecNumber evidence="4">2.1.1.-</ecNumber>
    </recommendedName>
</protein>
<proteinExistence type="inferred from homology"/>
<accession>A0ABQ7I1F6</accession>
<dbReference type="InterPro" id="IPR029063">
    <property type="entry name" value="SAM-dependent_MTases_sf"/>
</dbReference>
<dbReference type="PIRSF" id="PIRSF037755">
    <property type="entry name" value="Mettl2_prd"/>
    <property type="match status" value="1"/>
</dbReference>
<dbReference type="PANTHER" id="PTHR22809:SF11">
    <property type="entry name" value="TRNA N(3)-METHYLCYTIDINE METHYLTRANSFERASE METTL2"/>
    <property type="match status" value="1"/>
</dbReference>
<gene>
    <name evidence="5" type="primary">metl</name>
    <name evidence="5" type="ORF">TCON_0544</name>
</gene>
<evidence type="ECO:0000256" key="4">
    <source>
        <dbReference type="PIRNR" id="PIRNR037755"/>
    </source>
</evidence>
<evidence type="ECO:0000256" key="3">
    <source>
        <dbReference type="ARBA" id="ARBA00022679"/>
    </source>
</evidence>
<keyword evidence="2 4" id="KW-0489">Methyltransferase</keyword>
<comment type="similarity">
    <text evidence="1 4">Belongs to the methyltransferase superfamily. METL family.</text>
</comment>
<evidence type="ECO:0000313" key="5">
    <source>
        <dbReference type="EMBL" id="KAF7684252.1"/>
    </source>
</evidence>
<keyword evidence="3 4" id="KW-0808">Transferase</keyword>
<dbReference type="CDD" id="cd02440">
    <property type="entry name" value="AdoMet_MTases"/>
    <property type="match status" value="1"/>
</dbReference>
<name>A0ABQ7I1F6_9MICR</name>
<dbReference type="Proteomes" id="UP001516464">
    <property type="component" value="Unassembled WGS sequence"/>
</dbReference>
<reference evidence="5 6" key="1">
    <citation type="submission" date="2019-01" db="EMBL/GenBank/DDBJ databases">
        <title>Genomes sequencing and comparative genomics of infectious freshwater microsporidia, Cucumispora dikerogammari and Thelohania contejeani.</title>
        <authorList>
            <person name="Cormier A."/>
            <person name="Giraud I."/>
            <person name="Wattier R."/>
            <person name="Teixeira M."/>
            <person name="Grandjean F."/>
            <person name="Rigaud T."/>
            <person name="Cordaux R."/>
        </authorList>
    </citation>
    <scope>NUCLEOTIDE SEQUENCE [LARGE SCALE GENOMIC DNA]</scope>
    <source>
        <strain evidence="5">T1</strain>
        <tissue evidence="5">Spores</tissue>
    </source>
</reference>